<organism evidence="2">
    <name type="scientific">uncultured Acidimicrobiales bacterium</name>
    <dbReference type="NCBI Taxonomy" id="310071"/>
    <lineage>
        <taxon>Bacteria</taxon>
        <taxon>Bacillati</taxon>
        <taxon>Actinomycetota</taxon>
        <taxon>Acidimicrobiia</taxon>
        <taxon>Acidimicrobiales</taxon>
        <taxon>environmental samples</taxon>
    </lineage>
</organism>
<reference evidence="2" key="1">
    <citation type="submission" date="2020-02" db="EMBL/GenBank/DDBJ databases">
        <authorList>
            <person name="Meier V. D."/>
        </authorList>
    </citation>
    <scope>NUCLEOTIDE SEQUENCE</scope>
    <source>
        <strain evidence="2">AVDCRST_MAG76</strain>
    </source>
</reference>
<evidence type="ECO:0000256" key="1">
    <source>
        <dbReference type="SAM" id="MobiDB-lite"/>
    </source>
</evidence>
<accession>A0A6J4HVZ5</accession>
<feature type="region of interest" description="Disordered" evidence="1">
    <location>
        <begin position="54"/>
        <end position="80"/>
    </location>
</feature>
<dbReference type="EMBL" id="CADCSZ010000085">
    <property type="protein sequence ID" value="CAA9234276.1"/>
    <property type="molecule type" value="Genomic_DNA"/>
</dbReference>
<name>A0A6J4HVZ5_9ACTN</name>
<protein>
    <submittedName>
        <fullName evidence="2">Uncharacterized protein</fullName>
    </submittedName>
</protein>
<evidence type="ECO:0000313" key="2">
    <source>
        <dbReference type="EMBL" id="CAA9234276.1"/>
    </source>
</evidence>
<gene>
    <name evidence="2" type="ORF">AVDCRST_MAG76-1413</name>
</gene>
<sequence>ELSGRHIPASALQWWLRQPPAKRPAGARRRCRVPAPVLERDRRLLHRLPVVRRPRRVPGLHGRAPSPAPPGRDLPRHRVR</sequence>
<feature type="non-terminal residue" evidence="2">
    <location>
        <position position="1"/>
    </location>
</feature>
<feature type="non-terminal residue" evidence="2">
    <location>
        <position position="80"/>
    </location>
</feature>
<dbReference type="AlphaFoldDB" id="A0A6J4HVZ5"/>
<proteinExistence type="predicted"/>